<evidence type="ECO:0000256" key="3">
    <source>
        <dbReference type="ARBA" id="ARBA00022801"/>
    </source>
</evidence>
<dbReference type="EMBL" id="JBHUON010000002">
    <property type="protein sequence ID" value="MFD2863767.1"/>
    <property type="molecule type" value="Genomic_DNA"/>
</dbReference>
<evidence type="ECO:0000256" key="2">
    <source>
        <dbReference type="ARBA" id="ARBA00012018"/>
    </source>
</evidence>
<dbReference type="PANTHER" id="PTHR31956:SF1">
    <property type="entry name" value="NON-SPECIFIC PHOSPHOLIPASE C1"/>
    <property type="match status" value="1"/>
</dbReference>
<dbReference type="InterPro" id="IPR017767">
    <property type="entry name" value="PC-PLC"/>
</dbReference>
<keyword evidence="7" id="KW-1185">Reference proteome</keyword>
<evidence type="ECO:0000313" key="6">
    <source>
        <dbReference type="EMBL" id="MFD2863767.1"/>
    </source>
</evidence>
<evidence type="ECO:0000256" key="4">
    <source>
        <dbReference type="SAM" id="Coils"/>
    </source>
</evidence>
<dbReference type="NCBIfam" id="TIGR01409">
    <property type="entry name" value="TAT_signal_seq"/>
    <property type="match status" value="1"/>
</dbReference>
<accession>A0ABW5XKZ1</accession>
<dbReference type="NCBIfam" id="TIGR03396">
    <property type="entry name" value="PC_PLC"/>
    <property type="match status" value="1"/>
</dbReference>
<sequence length="817" mass="92017">MTDTRRDFIKKATLLTGAAGLFTVLPDSIQKALAIDAEKGTTYLDAEHVVFLMQENRSFDHCYGTLQGVRGFDDPRAMHLPGMNKVWAQTNKAGETYVPFNLDIKNSKATWMQSLPHSWEDQVDARNDGKMDNWLDAKKSGNKQYAAMPLTMGYYDRNDIPFYYALADAFTVCDQHFCSSLTGTSANRSYFWAGTIREQGKALVNNGEINYKDLTATTFPERLEELGVSWKVYQNELSVDVGLNSDEDDWLGNFTDNNLEFYKRYNVKLHHAHLAWLPKRRVALETELAGLQKQPPSVILTAQIKKKTEELEKIKTEITQWTQERFDKLSDFEKNIHLKAFTTNSNDPDYHQLSTLSYDDNGTQREVSVPKGDVLHQFRQDVKTGKLPTVSWLTAPSNFSDHPGSPWYGAWYVSEVLDILTHNPEVWKKTIFVLTYDENDGYFDHVAPFVPPNTARHETGKVSAGINTETEHVTKAQEIARGNTEPHHRVSPIGLGFRVPMVVASPWSRGGWVNSQVFDHTSTLQFLETFLTKKTGKAVKETNISDWRRTVCGDLTSIFRPYSGEKINYPISLNRDKTVQSIHQAKFKGLPNKFKALSIDDINAVNSKTGIARFAKQEKGSRQSCALPYDLQLNGSLSPKKDELQITFKAGAGVGAPFNVYAPILNGGQTEIKAWNFAVKPNDELNYPFKLISFKDGAYNLMAYGPNGFLRTFAGDKNDAPVTIDVAYLPQGDIELRFKNTGDLKHEIIITDNSYKTNNHQLSIAAGALSVQKLNLQKSHFWYDFAITLKGKENFSRGYAGRVETGKHGFTDPLIGA</sequence>
<reference evidence="7" key="1">
    <citation type="journal article" date="2019" name="Int. J. Syst. Evol. Microbiol.">
        <title>The Global Catalogue of Microorganisms (GCM) 10K type strain sequencing project: providing services to taxonomists for standard genome sequencing and annotation.</title>
        <authorList>
            <consortium name="The Broad Institute Genomics Platform"/>
            <consortium name="The Broad Institute Genome Sequencing Center for Infectious Disease"/>
            <person name="Wu L."/>
            <person name="Ma J."/>
        </authorList>
    </citation>
    <scope>NUCLEOTIDE SEQUENCE [LARGE SCALE GENOMIC DNA]</scope>
    <source>
        <strain evidence="7">KCTC 52232</strain>
    </source>
</reference>
<dbReference type="Pfam" id="PF04185">
    <property type="entry name" value="Phosphoesterase"/>
    <property type="match status" value="2"/>
</dbReference>
<comment type="caution">
    <text evidence="6">The sequence shown here is derived from an EMBL/GenBank/DDBJ whole genome shotgun (WGS) entry which is preliminary data.</text>
</comment>
<dbReference type="InterPro" id="IPR019546">
    <property type="entry name" value="TAT_signal_bac_arc"/>
</dbReference>
<dbReference type="PROSITE" id="PS51318">
    <property type="entry name" value="TAT"/>
    <property type="match status" value="1"/>
</dbReference>
<feature type="coiled-coil region" evidence="4">
    <location>
        <begin position="297"/>
        <end position="324"/>
    </location>
</feature>
<protein>
    <recommendedName>
        <fullName evidence="2">phospholipase C</fullName>
        <ecNumber evidence="2">3.1.4.3</ecNumber>
    </recommendedName>
</protein>
<dbReference type="InterPro" id="IPR007312">
    <property type="entry name" value="Phosphoesterase"/>
</dbReference>
<keyword evidence="3" id="KW-0378">Hydrolase</keyword>
<gene>
    <name evidence="6" type="ORF">ACFSYC_03615</name>
</gene>
<comment type="similarity">
    <text evidence="1">Belongs to the bacterial phospholipase C family.</text>
</comment>
<dbReference type="InterPro" id="IPR006311">
    <property type="entry name" value="TAT_signal"/>
</dbReference>
<proteinExistence type="inferred from homology"/>
<evidence type="ECO:0000259" key="5">
    <source>
        <dbReference type="Pfam" id="PF05506"/>
    </source>
</evidence>
<dbReference type="Gene3D" id="3.40.720.10">
    <property type="entry name" value="Alkaline Phosphatase, subunit A"/>
    <property type="match status" value="2"/>
</dbReference>
<dbReference type="InterPro" id="IPR017850">
    <property type="entry name" value="Alkaline_phosphatase_core_sf"/>
</dbReference>
<organism evidence="6 7">
    <name type="scientific">Mucilaginibacter antarcticus</name>
    <dbReference type="NCBI Taxonomy" id="1855725"/>
    <lineage>
        <taxon>Bacteria</taxon>
        <taxon>Pseudomonadati</taxon>
        <taxon>Bacteroidota</taxon>
        <taxon>Sphingobacteriia</taxon>
        <taxon>Sphingobacteriales</taxon>
        <taxon>Sphingobacteriaceae</taxon>
        <taxon>Mucilaginibacter</taxon>
    </lineage>
</organism>
<keyword evidence="4" id="KW-0175">Coiled coil</keyword>
<dbReference type="Proteomes" id="UP001597601">
    <property type="component" value="Unassembled WGS sequence"/>
</dbReference>
<dbReference type="PANTHER" id="PTHR31956">
    <property type="entry name" value="NON-SPECIFIC PHOSPHOLIPASE C4-RELATED"/>
    <property type="match status" value="1"/>
</dbReference>
<dbReference type="InterPro" id="IPR008475">
    <property type="entry name" value="PLipase_C_C"/>
</dbReference>
<dbReference type="SUPFAM" id="SSF53649">
    <property type="entry name" value="Alkaline phosphatase-like"/>
    <property type="match status" value="1"/>
</dbReference>
<dbReference type="RefSeq" id="WP_377123612.1">
    <property type="nucleotide sequence ID" value="NZ_JBHUON010000002.1"/>
</dbReference>
<feature type="domain" description="Bacterial phospholipase C C-terminal" evidence="5">
    <location>
        <begin position="728"/>
        <end position="802"/>
    </location>
</feature>
<dbReference type="EC" id="3.1.4.3" evidence="2"/>
<name>A0ABW5XKZ1_9SPHI</name>
<evidence type="ECO:0000313" key="7">
    <source>
        <dbReference type="Proteomes" id="UP001597601"/>
    </source>
</evidence>
<feature type="domain" description="Bacterial phospholipase C C-terminal" evidence="5">
    <location>
        <begin position="624"/>
        <end position="716"/>
    </location>
</feature>
<evidence type="ECO:0000256" key="1">
    <source>
        <dbReference type="ARBA" id="ARBA00009717"/>
    </source>
</evidence>
<dbReference type="Pfam" id="PF05506">
    <property type="entry name" value="PLipase_C_C"/>
    <property type="match status" value="2"/>
</dbReference>